<name>A0A1H6UF03_9LACT</name>
<dbReference type="Proteomes" id="UP000198564">
    <property type="component" value="Unassembled WGS sequence"/>
</dbReference>
<evidence type="ECO:0000313" key="3">
    <source>
        <dbReference type="Proteomes" id="UP000198564"/>
    </source>
</evidence>
<proteinExistence type="predicted"/>
<keyword evidence="1" id="KW-0812">Transmembrane</keyword>
<reference evidence="3" key="1">
    <citation type="submission" date="2016-10" db="EMBL/GenBank/DDBJ databases">
        <authorList>
            <person name="Varghese N."/>
            <person name="Submissions S."/>
        </authorList>
    </citation>
    <scope>NUCLEOTIDE SEQUENCE [LARGE SCALE GENOMIC DNA]</scope>
    <source>
        <strain evidence="3">DSM 25751</strain>
    </source>
</reference>
<keyword evidence="1" id="KW-1133">Transmembrane helix</keyword>
<feature type="transmembrane region" description="Helical" evidence="1">
    <location>
        <begin position="12"/>
        <end position="33"/>
    </location>
</feature>
<accession>A0A1H6UF03</accession>
<sequence length="71" mass="7940">MDYIQRSIELNGPFLLFESLFLIGGIALIVAGYKIKKKSKKVGVVSIFAGIIIVLLTLYLMFSTLIFRLNS</sequence>
<protein>
    <submittedName>
        <fullName evidence="2">Uncharacterized protein</fullName>
    </submittedName>
</protein>
<dbReference type="EMBL" id="FNYW01000027">
    <property type="protein sequence ID" value="SEI86740.1"/>
    <property type="molecule type" value="Genomic_DNA"/>
</dbReference>
<evidence type="ECO:0000256" key="1">
    <source>
        <dbReference type="SAM" id="Phobius"/>
    </source>
</evidence>
<keyword evidence="1" id="KW-0472">Membrane</keyword>
<organism evidence="2 3">
    <name type="scientific">Alkalibacterium gilvum</name>
    <dbReference type="NCBI Taxonomy" id="1130080"/>
    <lineage>
        <taxon>Bacteria</taxon>
        <taxon>Bacillati</taxon>
        <taxon>Bacillota</taxon>
        <taxon>Bacilli</taxon>
        <taxon>Lactobacillales</taxon>
        <taxon>Carnobacteriaceae</taxon>
        <taxon>Alkalibacterium</taxon>
    </lineage>
</organism>
<keyword evidence="3" id="KW-1185">Reference proteome</keyword>
<dbReference type="STRING" id="1130080.SAMN04488113_12710"/>
<dbReference type="AlphaFoldDB" id="A0A1H6UF03"/>
<evidence type="ECO:0000313" key="2">
    <source>
        <dbReference type="EMBL" id="SEI86740.1"/>
    </source>
</evidence>
<feature type="transmembrane region" description="Helical" evidence="1">
    <location>
        <begin position="45"/>
        <end position="67"/>
    </location>
</feature>
<gene>
    <name evidence="2" type="ORF">SAMN04488113_12710</name>
</gene>
<dbReference type="RefSeq" id="WP_091635400.1">
    <property type="nucleotide sequence ID" value="NZ_FNYW01000027.1"/>
</dbReference>